<evidence type="ECO:0000256" key="10">
    <source>
        <dbReference type="SAM" id="MobiDB-lite"/>
    </source>
</evidence>
<feature type="compositionally biased region" description="Basic and acidic residues" evidence="10">
    <location>
        <begin position="8"/>
        <end position="21"/>
    </location>
</feature>
<dbReference type="GO" id="GO:0005525">
    <property type="term" value="F:GTP binding"/>
    <property type="evidence" value="ECO:0007669"/>
    <property type="project" value="UniProtKB-KW"/>
</dbReference>
<dbReference type="Ensembl" id="ENSSPUT00000013811.1">
    <property type="protein sequence ID" value="ENSSPUP00000012948.1"/>
    <property type="gene ID" value="ENSSPUG00000009974.1"/>
</dbReference>
<feature type="binding site" evidence="8">
    <location>
        <begin position="175"/>
        <end position="181"/>
    </location>
    <ligand>
        <name>GTP</name>
        <dbReference type="ChEBI" id="CHEBI:37565"/>
    </ligand>
</feature>
<feature type="binding site" evidence="8">
    <location>
        <begin position="43"/>
        <end position="48"/>
    </location>
    <ligand>
        <name>GTP</name>
        <dbReference type="ChEBI" id="CHEBI:37565"/>
    </ligand>
</feature>
<feature type="binding site" evidence="9">
    <location>
        <position position="181"/>
    </location>
    <ligand>
        <name>Mg(2+)</name>
        <dbReference type="ChEBI" id="CHEBI:18420"/>
    </ligand>
</feature>
<evidence type="ECO:0000256" key="3">
    <source>
        <dbReference type="ARBA" id="ARBA00022741"/>
    </source>
</evidence>
<dbReference type="AlphaFoldDB" id="A0A8D0GW38"/>
<dbReference type="GO" id="GO:0005834">
    <property type="term" value="C:heterotrimeric G-protein complex"/>
    <property type="evidence" value="ECO:0007669"/>
    <property type="project" value="Ensembl"/>
</dbReference>
<evidence type="ECO:0000256" key="4">
    <source>
        <dbReference type="ARBA" id="ARBA00022842"/>
    </source>
</evidence>
<dbReference type="GO" id="GO:0046872">
    <property type="term" value="F:metal ion binding"/>
    <property type="evidence" value="ECO:0007669"/>
    <property type="project" value="UniProtKB-KW"/>
</dbReference>
<dbReference type="InterPro" id="IPR027417">
    <property type="entry name" value="P-loop_NTPase"/>
</dbReference>
<keyword evidence="1" id="KW-0519">Myristate</keyword>
<sequence>MGNGVSTESKESAKRSRELEKKLQEDAVRDARTVKLLLLGAGESGKSTIVKQMKIIHKNGYTDQECIEFRSVVYSNTVQSILAIMKAMSTLGIQYANQTSTEDEKQLLSMANSMEDGTITPELAAVIKQLWKDPGIQACFERASEYQLNDSAAYYLNDLDRLTAPGYVPNEQDVLRSRVKTTGIIETQFSFKDLQFRMFDVGGQRSERKKWIHCFEGVTCIIFCAALSAYDMILVEDEEVNRMHESLHLFNNICNHKYFATTSIVLFLNKKDLFQEKVTKVNLRVCFPEYNGSNTFEDAGNYIKNQFLDLNLRKEDKEIYSHMTCATDTQNVKFVFDAVTDIIIKENLKDCGLF</sequence>
<dbReference type="FunFam" id="3.40.50.300:FF:000256">
    <property type="entry name" value="Guanine nucleotide-binding protein G(t) subunit alpha"/>
    <property type="match status" value="1"/>
</dbReference>
<keyword evidence="3 8" id="KW-0547">Nucleotide-binding</keyword>
<dbReference type="InterPro" id="IPR001019">
    <property type="entry name" value="Gprotein_alpha_su"/>
</dbReference>
<name>A0A8D0GW38_SPHPU</name>
<dbReference type="GO" id="GO:0050913">
    <property type="term" value="P:sensory perception of bitter taste"/>
    <property type="evidence" value="ECO:0007669"/>
    <property type="project" value="Ensembl"/>
</dbReference>
<proteinExistence type="predicted"/>
<dbReference type="GO" id="GO:0001664">
    <property type="term" value="F:G protein-coupled receptor binding"/>
    <property type="evidence" value="ECO:0007669"/>
    <property type="project" value="TreeGrafter"/>
</dbReference>
<evidence type="ECO:0000256" key="2">
    <source>
        <dbReference type="ARBA" id="ARBA00022723"/>
    </source>
</evidence>
<feature type="binding site" evidence="8">
    <location>
        <begin position="150"/>
        <end position="151"/>
    </location>
    <ligand>
        <name>GTP</name>
        <dbReference type="ChEBI" id="CHEBI:37565"/>
    </ligand>
</feature>
<dbReference type="PRINTS" id="PR00318">
    <property type="entry name" value="GPROTEINA"/>
</dbReference>
<dbReference type="GO" id="GO:0050916">
    <property type="term" value="P:sensory perception of sweet taste"/>
    <property type="evidence" value="ECO:0007669"/>
    <property type="project" value="Ensembl"/>
</dbReference>
<dbReference type="PRINTS" id="PR00441">
    <property type="entry name" value="GPROTEINAI"/>
</dbReference>
<accession>A0A8D0GW38</accession>
<keyword evidence="12" id="KW-1185">Reference proteome</keyword>
<feature type="binding site" evidence="8">
    <location>
        <begin position="269"/>
        <end position="272"/>
    </location>
    <ligand>
        <name>GTP</name>
        <dbReference type="ChEBI" id="CHEBI:37565"/>
    </ligand>
</feature>
<dbReference type="GO" id="GO:0050908">
    <property type="term" value="P:detection of light stimulus involved in visual perception"/>
    <property type="evidence" value="ECO:0007669"/>
    <property type="project" value="TreeGrafter"/>
</dbReference>
<evidence type="ECO:0000256" key="5">
    <source>
        <dbReference type="ARBA" id="ARBA00023134"/>
    </source>
</evidence>
<dbReference type="PROSITE" id="PS51882">
    <property type="entry name" value="G_ALPHA"/>
    <property type="match status" value="1"/>
</dbReference>
<reference evidence="11" key="1">
    <citation type="submission" date="2025-08" db="UniProtKB">
        <authorList>
            <consortium name="Ensembl"/>
        </authorList>
    </citation>
    <scope>IDENTIFICATION</scope>
</reference>
<evidence type="ECO:0000256" key="7">
    <source>
        <dbReference type="ARBA" id="ARBA00023288"/>
    </source>
</evidence>
<evidence type="ECO:0000256" key="9">
    <source>
        <dbReference type="PIRSR" id="PIRSR601019-2"/>
    </source>
</evidence>
<dbReference type="GO" id="GO:0007603">
    <property type="term" value="P:phototransduction, visible light"/>
    <property type="evidence" value="ECO:0007669"/>
    <property type="project" value="TreeGrafter"/>
</dbReference>
<dbReference type="PANTHER" id="PTHR10218:SF66">
    <property type="entry name" value="GUANINE NUCLEOTIDE-BINDING PROTEIN G(T) SUBUNIT ALPHA-3"/>
    <property type="match status" value="1"/>
</dbReference>
<reference evidence="11" key="2">
    <citation type="submission" date="2025-09" db="UniProtKB">
        <authorList>
            <consortium name="Ensembl"/>
        </authorList>
    </citation>
    <scope>IDENTIFICATION</scope>
</reference>
<evidence type="ECO:0000256" key="1">
    <source>
        <dbReference type="ARBA" id="ARBA00022707"/>
    </source>
</evidence>
<feature type="binding site" evidence="9">
    <location>
        <position position="47"/>
    </location>
    <ligand>
        <name>Mg(2+)</name>
        <dbReference type="ChEBI" id="CHEBI:18420"/>
    </ligand>
</feature>
<dbReference type="GeneTree" id="ENSGT00940000161422"/>
<keyword evidence="4 9" id="KW-0460">Magnesium</keyword>
<dbReference type="Proteomes" id="UP000694392">
    <property type="component" value="Unplaced"/>
</dbReference>
<evidence type="ECO:0000313" key="12">
    <source>
        <dbReference type="Proteomes" id="UP000694392"/>
    </source>
</evidence>
<dbReference type="SUPFAM" id="SSF52540">
    <property type="entry name" value="P-loop containing nucleoside triphosphate hydrolases"/>
    <property type="match status" value="1"/>
</dbReference>
<dbReference type="Gene3D" id="1.10.400.10">
    <property type="entry name" value="GI Alpha 1, domain 2-like"/>
    <property type="match status" value="1"/>
</dbReference>
<keyword evidence="2 9" id="KW-0479">Metal-binding</keyword>
<evidence type="ECO:0000313" key="11">
    <source>
        <dbReference type="Ensembl" id="ENSSPUP00000012948.1"/>
    </source>
</evidence>
<keyword evidence="7" id="KW-0449">Lipoprotein</keyword>
<dbReference type="FunFam" id="1.10.400.10:FF:000001">
    <property type="entry name" value="Guanine nucleotide-binding protein G(I) subunit alpha"/>
    <property type="match status" value="1"/>
</dbReference>
<dbReference type="PANTHER" id="PTHR10218">
    <property type="entry name" value="GTP-BINDING PROTEIN ALPHA SUBUNIT"/>
    <property type="match status" value="1"/>
</dbReference>
<dbReference type="GO" id="GO:0007188">
    <property type="term" value="P:adenylate cyclase-modulating G protein-coupled receptor signaling pathway"/>
    <property type="evidence" value="ECO:0007669"/>
    <property type="project" value="InterPro"/>
</dbReference>
<gene>
    <name evidence="11" type="primary">GNAT3</name>
</gene>
<dbReference type="Pfam" id="PF00503">
    <property type="entry name" value="G-alpha"/>
    <property type="match status" value="1"/>
</dbReference>
<protein>
    <submittedName>
        <fullName evidence="11">G protein subunit alpha transducin 3</fullName>
    </submittedName>
</protein>
<keyword evidence="6" id="KW-0807">Transducer</keyword>
<organism evidence="11 12">
    <name type="scientific">Sphenodon punctatus</name>
    <name type="common">Tuatara</name>
    <name type="synonym">Hatteria punctata</name>
    <dbReference type="NCBI Taxonomy" id="8508"/>
    <lineage>
        <taxon>Eukaryota</taxon>
        <taxon>Metazoa</taxon>
        <taxon>Chordata</taxon>
        <taxon>Craniata</taxon>
        <taxon>Vertebrata</taxon>
        <taxon>Euteleostomi</taxon>
        <taxon>Lepidosauria</taxon>
        <taxon>Sphenodontia</taxon>
        <taxon>Sphenodontidae</taxon>
        <taxon>Sphenodon</taxon>
    </lineage>
</organism>
<dbReference type="FunFam" id="3.40.50.300:FF:000720">
    <property type="entry name" value="Guanine nucleotide-binding protein G(k) subunit alpha"/>
    <property type="match status" value="1"/>
</dbReference>
<dbReference type="SUPFAM" id="SSF47895">
    <property type="entry name" value="Transducin (alpha subunit), insertion domain"/>
    <property type="match status" value="1"/>
</dbReference>
<feature type="binding site" evidence="8">
    <location>
        <begin position="200"/>
        <end position="204"/>
    </location>
    <ligand>
        <name>GTP</name>
        <dbReference type="ChEBI" id="CHEBI:37565"/>
    </ligand>
</feature>
<dbReference type="OMA" id="EDQRQLC"/>
<dbReference type="CDD" id="cd00066">
    <property type="entry name" value="G-alpha"/>
    <property type="match status" value="1"/>
</dbReference>
<feature type="binding site" evidence="8">
    <location>
        <position position="326"/>
    </location>
    <ligand>
        <name>GTP</name>
        <dbReference type="ChEBI" id="CHEBI:37565"/>
    </ligand>
</feature>
<dbReference type="GO" id="GO:0003924">
    <property type="term" value="F:GTPase activity"/>
    <property type="evidence" value="ECO:0007669"/>
    <property type="project" value="Ensembl"/>
</dbReference>
<dbReference type="SMART" id="SM00275">
    <property type="entry name" value="G_alpha"/>
    <property type="match status" value="1"/>
</dbReference>
<dbReference type="GO" id="GO:0031683">
    <property type="term" value="F:G-protein beta/gamma-subunit complex binding"/>
    <property type="evidence" value="ECO:0007669"/>
    <property type="project" value="InterPro"/>
</dbReference>
<evidence type="ECO:0000256" key="8">
    <source>
        <dbReference type="PIRSR" id="PIRSR601019-1"/>
    </source>
</evidence>
<keyword evidence="5 8" id="KW-0342">GTP-binding</keyword>
<dbReference type="GO" id="GO:0050917">
    <property type="term" value="P:sensory perception of umami taste"/>
    <property type="evidence" value="ECO:0007669"/>
    <property type="project" value="Ensembl"/>
</dbReference>
<dbReference type="GO" id="GO:0005737">
    <property type="term" value="C:cytoplasm"/>
    <property type="evidence" value="ECO:0007669"/>
    <property type="project" value="Ensembl"/>
</dbReference>
<dbReference type="Gene3D" id="3.40.50.300">
    <property type="entry name" value="P-loop containing nucleotide triphosphate hydrolases"/>
    <property type="match status" value="1"/>
</dbReference>
<feature type="region of interest" description="Disordered" evidence="10">
    <location>
        <begin position="1"/>
        <end position="21"/>
    </location>
</feature>
<evidence type="ECO:0000256" key="6">
    <source>
        <dbReference type="ARBA" id="ARBA00023224"/>
    </source>
</evidence>
<dbReference type="InterPro" id="IPR011025">
    <property type="entry name" value="GproteinA_insert"/>
</dbReference>
<dbReference type="InterPro" id="IPR001408">
    <property type="entry name" value="Gprotein_alpha_I"/>
</dbReference>